<organism evidence="4 5">
    <name type="scientific">[Candida] anglica</name>
    <dbReference type="NCBI Taxonomy" id="148631"/>
    <lineage>
        <taxon>Eukaryota</taxon>
        <taxon>Fungi</taxon>
        <taxon>Dikarya</taxon>
        <taxon>Ascomycota</taxon>
        <taxon>Saccharomycotina</taxon>
        <taxon>Pichiomycetes</taxon>
        <taxon>Debaryomycetaceae</taxon>
        <taxon>Kurtzmaniella</taxon>
    </lineage>
</organism>
<dbReference type="Gene3D" id="3.10.450.240">
    <property type="match status" value="1"/>
</dbReference>
<keyword evidence="2" id="KW-0809">Transit peptide</keyword>
<evidence type="ECO:0000256" key="3">
    <source>
        <dbReference type="ARBA" id="ARBA00023128"/>
    </source>
</evidence>
<dbReference type="PANTHER" id="PTHR28554:SF1">
    <property type="entry name" value="LARGE RIBOSOMAL SUBUNIT PROTEIN ML45"/>
    <property type="match status" value="1"/>
</dbReference>
<evidence type="ECO:0000256" key="2">
    <source>
        <dbReference type="ARBA" id="ARBA00022946"/>
    </source>
</evidence>
<dbReference type="Pfam" id="PF07961">
    <property type="entry name" value="MBA1"/>
    <property type="match status" value="1"/>
</dbReference>
<dbReference type="InterPro" id="IPR024621">
    <property type="entry name" value="Mba1"/>
</dbReference>
<dbReference type="Proteomes" id="UP001497600">
    <property type="component" value="Chromosome E"/>
</dbReference>
<keyword evidence="3" id="KW-0496">Mitochondrion</keyword>
<name>A0ABP0ECW7_9ASCO</name>
<comment type="subcellular location">
    <subcellularLocation>
        <location evidence="1">Mitochondrion</location>
    </subcellularLocation>
</comment>
<evidence type="ECO:0000313" key="5">
    <source>
        <dbReference type="Proteomes" id="UP001497600"/>
    </source>
</evidence>
<keyword evidence="4" id="KW-0675">Receptor</keyword>
<evidence type="ECO:0000256" key="1">
    <source>
        <dbReference type="ARBA" id="ARBA00004173"/>
    </source>
</evidence>
<accession>A0ABP0ECW7</accession>
<evidence type="ECO:0000313" key="4">
    <source>
        <dbReference type="EMBL" id="CAK7908198.1"/>
    </source>
</evidence>
<proteinExistence type="predicted"/>
<dbReference type="EMBL" id="OZ004257">
    <property type="protein sequence ID" value="CAK7908198.1"/>
    <property type="molecule type" value="Genomic_DNA"/>
</dbReference>
<dbReference type="InterPro" id="IPR051975">
    <property type="entry name" value="mtLSU_mL45"/>
</dbReference>
<keyword evidence="5" id="KW-1185">Reference proteome</keyword>
<sequence>MLGLRAFQTVKTSHHAVITPQITRLAVRSYAATTKKKKSQQQMDITQIPLNRIPVLGDYYVPPKVFAGPVRQWHRLVGRRLTQFFLNTYNVYKFKTETSLKPKFDSWKDRAIDLFVHTNKAFAAGNVNAAKDFLGYEALNTLKTRAESLPKSTKLQWDLVKIVENPKVVVFTAIPDTEGVTARVQFVMKLVTDQKVTVTTRTATGLEPNTTTRTVTDYLVYSLDPFSEEMMLVGSVDVADFTRSVMPEMDVTDVQAMKAFQMKTSDIFRPKN</sequence>
<protein>
    <submittedName>
        <fullName evidence="4">Inner membrane mitoribosome receptor Mba1p, mitochondrial</fullName>
    </submittedName>
</protein>
<reference evidence="4 5" key="1">
    <citation type="submission" date="2024-01" db="EMBL/GenBank/DDBJ databases">
        <authorList>
            <consortium name="Genoscope - CEA"/>
            <person name="William W."/>
        </authorList>
    </citation>
    <scope>NUCLEOTIDE SEQUENCE [LARGE SCALE GENOMIC DNA]</scope>
    <source>
        <strain evidence="4 5">29B2s-10</strain>
    </source>
</reference>
<gene>
    <name evidence="4" type="primary">MBA1</name>
    <name evidence="4" type="ORF">CAAN4_E09186</name>
</gene>
<dbReference type="PANTHER" id="PTHR28554">
    <property type="entry name" value="39S RIBOSOMAL PROTEIN L45, MITOCHONDRIAL"/>
    <property type="match status" value="1"/>
</dbReference>